<dbReference type="SUPFAM" id="SSF52540">
    <property type="entry name" value="P-loop containing nucleoside triphosphate hydrolases"/>
    <property type="match status" value="1"/>
</dbReference>
<dbReference type="SUPFAM" id="SSF90123">
    <property type="entry name" value="ABC transporter transmembrane region"/>
    <property type="match status" value="1"/>
</dbReference>
<evidence type="ECO:0000256" key="2">
    <source>
        <dbReference type="ARBA" id="ARBA00022692"/>
    </source>
</evidence>
<feature type="transmembrane region" description="Helical" evidence="6">
    <location>
        <begin position="171"/>
        <end position="190"/>
    </location>
</feature>
<dbReference type="GO" id="GO:0015421">
    <property type="term" value="F:ABC-type oligopeptide transporter activity"/>
    <property type="evidence" value="ECO:0007669"/>
    <property type="project" value="TreeGrafter"/>
</dbReference>
<dbReference type="Pfam" id="PF00005">
    <property type="entry name" value="ABC_tran"/>
    <property type="match status" value="1"/>
</dbReference>
<dbReference type="OrthoDB" id="4966664at2"/>
<feature type="domain" description="ABC transporter" evidence="7">
    <location>
        <begin position="323"/>
        <end position="569"/>
    </location>
</feature>
<dbReference type="InterPro" id="IPR036640">
    <property type="entry name" value="ABC1_TM_sf"/>
</dbReference>
<dbReference type="PANTHER" id="PTHR43394">
    <property type="entry name" value="ATP-DEPENDENT PERMEASE MDL1, MITOCHONDRIAL"/>
    <property type="match status" value="1"/>
</dbReference>
<dbReference type="PANTHER" id="PTHR43394:SF1">
    <property type="entry name" value="ATP-BINDING CASSETTE SUB-FAMILY B MEMBER 10, MITOCHONDRIAL"/>
    <property type="match status" value="1"/>
</dbReference>
<evidence type="ECO:0000313" key="10">
    <source>
        <dbReference type="Proteomes" id="UP000198520"/>
    </source>
</evidence>
<dbReference type="InterPro" id="IPR039421">
    <property type="entry name" value="Type_1_exporter"/>
</dbReference>
<dbReference type="PROSITE" id="PS50929">
    <property type="entry name" value="ABC_TM1F"/>
    <property type="match status" value="1"/>
</dbReference>
<dbReference type="InterPro" id="IPR027417">
    <property type="entry name" value="P-loop_NTPase"/>
</dbReference>
<evidence type="ECO:0000256" key="3">
    <source>
        <dbReference type="ARBA" id="ARBA00022989"/>
    </source>
</evidence>
<protein>
    <submittedName>
        <fullName evidence="9">ABC-type multidrug transport system, ATPase and permease component</fullName>
    </submittedName>
</protein>
<dbReference type="RefSeq" id="WP_093374718.1">
    <property type="nucleotide sequence ID" value="NZ_BNAN01000001.1"/>
</dbReference>
<gene>
    <name evidence="9" type="ORF">SAMN04488035_0488</name>
</gene>
<dbReference type="InterPro" id="IPR017871">
    <property type="entry name" value="ABC_transporter-like_CS"/>
</dbReference>
<reference evidence="10" key="1">
    <citation type="submission" date="2016-10" db="EMBL/GenBank/DDBJ databases">
        <authorList>
            <person name="Varghese N."/>
            <person name="Submissions S."/>
        </authorList>
    </citation>
    <scope>NUCLEOTIDE SEQUENCE [LARGE SCALE GENOMIC DNA]</scope>
    <source>
        <strain evidence="10">DSM 19083</strain>
    </source>
</reference>
<evidence type="ECO:0000256" key="5">
    <source>
        <dbReference type="SAM" id="MobiDB-lite"/>
    </source>
</evidence>
<comment type="subcellular location">
    <subcellularLocation>
        <location evidence="1">Cell membrane</location>
        <topology evidence="1">Multi-pass membrane protein</topology>
    </subcellularLocation>
</comment>
<dbReference type="GO" id="GO:0005886">
    <property type="term" value="C:plasma membrane"/>
    <property type="evidence" value="ECO:0007669"/>
    <property type="project" value="UniProtKB-SubCell"/>
</dbReference>
<evidence type="ECO:0000256" key="1">
    <source>
        <dbReference type="ARBA" id="ARBA00004651"/>
    </source>
</evidence>
<dbReference type="GO" id="GO:0005524">
    <property type="term" value="F:ATP binding"/>
    <property type="evidence" value="ECO:0007669"/>
    <property type="project" value="InterPro"/>
</dbReference>
<evidence type="ECO:0000256" key="6">
    <source>
        <dbReference type="SAM" id="Phobius"/>
    </source>
</evidence>
<dbReference type="PROSITE" id="PS00211">
    <property type="entry name" value="ABC_TRANSPORTER_1"/>
    <property type="match status" value="1"/>
</dbReference>
<evidence type="ECO:0000259" key="8">
    <source>
        <dbReference type="PROSITE" id="PS50929"/>
    </source>
</evidence>
<sequence>MRPLPLEHLGTPVLTSPARFIWWQARQQWGVLTLAVLAGIATFAAQAVVPYALGAALDSGLESGVDRTLLGYAGLMGAAAAVQIVSALYGHRLDVENWLRAAFSTSELVGNKITASGDAISEELPTGEVVATVATDALRMGEIFASASRFFGSVVAYVAVAVIMLSMSLQLGLVVALGLPAVAGVLALLVKPLQSRQREQRETQGRLTTLGADTVSGLRILRGIGGEDAFTDRYRAQSQRVRHAGVRVATTQSWLDGLTVLLPGLLIALILWLGARQAVAGTITPGELVTFYGYAAFLTWPLQNVTETLQFVTRALIASRKIIKVLEVVPAAGAGAATAPLPPTGTELVDESTGLVLAPGRVVALVCEDPDASAALATRLGRFDDAAEAATPVRWGGTLLSELDKDQLRSRIVVSEASIHLFSGTLRGELDVRATAQDEQILAALAVADAQDVLDSTPGALDGEVPEKGRALSGGQRQRVALARALLTEAEILVLIEPTSAVDAHTEARIAERLVRARAGRTTLLVTASPLVLEQVDEVVLLRDGRATPCGTHREVLARTDDDARHYRRVVGRQLDDAADTAADAGTDTRDDTAPSLTSEGAR</sequence>
<evidence type="ECO:0000313" key="9">
    <source>
        <dbReference type="EMBL" id="SFE77840.1"/>
    </source>
</evidence>
<evidence type="ECO:0000259" key="7">
    <source>
        <dbReference type="PROSITE" id="PS50893"/>
    </source>
</evidence>
<feature type="transmembrane region" description="Helical" evidence="6">
    <location>
        <begin position="147"/>
        <end position="165"/>
    </location>
</feature>
<keyword evidence="3 6" id="KW-1133">Transmembrane helix</keyword>
<accession>A0A1I2DD05</accession>
<dbReference type="Gene3D" id="3.40.50.300">
    <property type="entry name" value="P-loop containing nucleotide triphosphate hydrolases"/>
    <property type="match status" value="1"/>
</dbReference>
<dbReference type="CDD" id="cd07346">
    <property type="entry name" value="ABC_6TM_exporters"/>
    <property type="match status" value="1"/>
</dbReference>
<feature type="domain" description="ABC transmembrane type-1" evidence="8">
    <location>
        <begin position="34"/>
        <end position="314"/>
    </location>
</feature>
<dbReference type="Proteomes" id="UP000198520">
    <property type="component" value="Unassembled WGS sequence"/>
</dbReference>
<keyword evidence="4 6" id="KW-0472">Membrane</keyword>
<dbReference type="AlphaFoldDB" id="A0A1I2DD05"/>
<dbReference type="InterPro" id="IPR011527">
    <property type="entry name" value="ABC1_TM_dom"/>
</dbReference>
<feature type="transmembrane region" description="Helical" evidence="6">
    <location>
        <begin position="29"/>
        <end position="49"/>
    </location>
</feature>
<feature type="region of interest" description="Disordered" evidence="5">
    <location>
        <begin position="578"/>
        <end position="603"/>
    </location>
</feature>
<feature type="transmembrane region" description="Helical" evidence="6">
    <location>
        <begin position="69"/>
        <end position="90"/>
    </location>
</feature>
<dbReference type="EMBL" id="FONZ01000001">
    <property type="protein sequence ID" value="SFE77840.1"/>
    <property type="molecule type" value="Genomic_DNA"/>
</dbReference>
<dbReference type="Gene3D" id="1.20.1560.10">
    <property type="entry name" value="ABC transporter type 1, transmembrane domain"/>
    <property type="match status" value="1"/>
</dbReference>
<organism evidence="9 10">
    <name type="scientific">Flavimobilis marinus</name>
    <dbReference type="NCBI Taxonomy" id="285351"/>
    <lineage>
        <taxon>Bacteria</taxon>
        <taxon>Bacillati</taxon>
        <taxon>Actinomycetota</taxon>
        <taxon>Actinomycetes</taxon>
        <taxon>Micrococcales</taxon>
        <taxon>Jonesiaceae</taxon>
        <taxon>Flavimobilis</taxon>
    </lineage>
</organism>
<dbReference type="STRING" id="285351.SAMN04488035_0488"/>
<keyword evidence="10" id="KW-1185">Reference proteome</keyword>
<dbReference type="InterPro" id="IPR003439">
    <property type="entry name" value="ABC_transporter-like_ATP-bd"/>
</dbReference>
<evidence type="ECO:0000256" key="4">
    <source>
        <dbReference type="ARBA" id="ARBA00023136"/>
    </source>
</evidence>
<keyword evidence="2 6" id="KW-0812">Transmembrane</keyword>
<dbReference type="GO" id="GO:0016887">
    <property type="term" value="F:ATP hydrolysis activity"/>
    <property type="evidence" value="ECO:0007669"/>
    <property type="project" value="InterPro"/>
</dbReference>
<proteinExistence type="predicted"/>
<dbReference type="Pfam" id="PF00664">
    <property type="entry name" value="ABC_membrane"/>
    <property type="match status" value="1"/>
</dbReference>
<feature type="transmembrane region" description="Helical" evidence="6">
    <location>
        <begin position="254"/>
        <end position="275"/>
    </location>
</feature>
<dbReference type="PROSITE" id="PS50893">
    <property type="entry name" value="ABC_TRANSPORTER_2"/>
    <property type="match status" value="1"/>
</dbReference>
<name>A0A1I2DD05_9MICO</name>